<dbReference type="Pfam" id="PF14008">
    <property type="entry name" value="Metallophos_C"/>
    <property type="match status" value="1"/>
</dbReference>
<dbReference type="Gene3D" id="3.30.1050.10">
    <property type="entry name" value="SCP2 sterol-binding domain"/>
    <property type="match status" value="1"/>
</dbReference>
<accession>A0A1H7NC87</accession>
<protein>
    <submittedName>
        <fullName evidence="2">Iron/zinc purple acid phosphatase-like protein C</fullName>
    </submittedName>
</protein>
<evidence type="ECO:0000313" key="2">
    <source>
        <dbReference type="EMBL" id="SEL20527.1"/>
    </source>
</evidence>
<evidence type="ECO:0000259" key="1">
    <source>
        <dbReference type="Pfam" id="PF14008"/>
    </source>
</evidence>
<dbReference type="SUPFAM" id="SSF55718">
    <property type="entry name" value="SCP-like"/>
    <property type="match status" value="1"/>
</dbReference>
<dbReference type="EMBL" id="FOAS01000009">
    <property type="protein sequence ID" value="SEL20527.1"/>
    <property type="molecule type" value="Genomic_DNA"/>
</dbReference>
<proteinExistence type="predicted"/>
<dbReference type="AlphaFoldDB" id="A0A1H7NC87"/>
<evidence type="ECO:0000313" key="3">
    <source>
        <dbReference type="Proteomes" id="UP000185766"/>
    </source>
</evidence>
<dbReference type="InterPro" id="IPR036527">
    <property type="entry name" value="SCP2_sterol-bd_dom_sf"/>
</dbReference>
<organism evidence="2 3">
    <name type="scientific">Atopomonas hussainii</name>
    <dbReference type="NCBI Taxonomy" id="1429083"/>
    <lineage>
        <taxon>Bacteria</taxon>
        <taxon>Pseudomonadati</taxon>
        <taxon>Pseudomonadota</taxon>
        <taxon>Gammaproteobacteria</taxon>
        <taxon>Pseudomonadales</taxon>
        <taxon>Pseudomonadaceae</taxon>
        <taxon>Atopomonas</taxon>
    </lineage>
</organism>
<sequence>MKFRFLLWMMGRMLAKASKTNPAMQKQLEGQDMVFQLHTLDGKVARHFVVKNLRITSHGGSHPQPAFSLGFRDSAYGFATMTAKNKQLAFMQGVQNKDIQIQGNPGLVLWFQGLTKYLAPKKKDSSSKKAA</sequence>
<name>A0A1H7NC87_9GAMM</name>
<keyword evidence="3" id="KW-1185">Reference proteome</keyword>
<dbReference type="STRING" id="1429083.GCA_001885685_03026"/>
<feature type="domain" description="Purple acid phosphatase C-terminal" evidence="1">
    <location>
        <begin position="61"/>
        <end position="98"/>
    </location>
</feature>
<dbReference type="Proteomes" id="UP000185766">
    <property type="component" value="Unassembled WGS sequence"/>
</dbReference>
<gene>
    <name evidence="2" type="ORF">SAMN05216214_10978</name>
</gene>
<dbReference type="InterPro" id="IPR025733">
    <property type="entry name" value="PAPs_C"/>
</dbReference>
<reference evidence="2 3" key="1">
    <citation type="submission" date="2016-10" db="EMBL/GenBank/DDBJ databases">
        <authorList>
            <person name="de Groot N.N."/>
        </authorList>
    </citation>
    <scope>NUCLEOTIDE SEQUENCE [LARGE SCALE GENOMIC DNA]</scope>
    <source>
        <strain evidence="2 3">JCM 19513</strain>
    </source>
</reference>
<dbReference type="RefSeq" id="WP_074867957.1">
    <property type="nucleotide sequence ID" value="NZ_FOAS01000009.1"/>
</dbReference>